<keyword evidence="1" id="KW-0732">Signal</keyword>
<protein>
    <submittedName>
        <fullName evidence="2">Uncharacterized protein</fullName>
    </submittedName>
</protein>
<keyword evidence="3" id="KW-1185">Reference proteome</keyword>
<reference evidence="2 3" key="1">
    <citation type="journal article" date="2024" name="Commun. Biol.">
        <title>Comparative genomic analysis of thermophilic fungi reveals convergent evolutionary adaptations and gene losses.</title>
        <authorList>
            <person name="Steindorff A.S."/>
            <person name="Aguilar-Pontes M.V."/>
            <person name="Robinson A.J."/>
            <person name="Andreopoulos B."/>
            <person name="LaButti K."/>
            <person name="Kuo A."/>
            <person name="Mondo S."/>
            <person name="Riley R."/>
            <person name="Otillar R."/>
            <person name="Haridas S."/>
            <person name="Lipzen A."/>
            <person name="Grimwood J."/>
            <person name="Schmutz J."/>
            <person name="Clum A."/>
            <person name="Reid I.D."/>
            <person name="Moisan M.C."/>
            <person name="Butler G."/>
            <person name="Nguyen T.T.M."/>
            <person name="Dewar K."/>
            <person name="Conant G."/>
            <person name="Drula E."/>
            <person name="Henrissat B."/>
            <person name="Hansel C."/>
            <person name="Singer S."/>
            <person name="Hutchinson M.I."/>
            <person name="de Vries R.P."/>
            <person name="Natvig D.O."/>
            <person name="Powell A.J."/>
            <person name="Tsang A."/>
            <person name="Grigoriev I.V."/>
        </authorList>
    </citation>
    <scope>NUCLEOTIDE SEQUENCE [LARGE SCALE GENOMIC DNA]</scope>
    <source>
        <strain evidence="2 3">CBS 494.80</strain>
    </source>
</reference>
<evidence type="ECO:0000256" key="1">
    <source>
        <dbReference type="SAM" id="SignalP"/>
    </source>
</evidence>
<name>A0ABR4BR25_9HELO</name>
<feature type="signal peptide" evidence="1">
    <location>
        <begin position="1"/>
        <end position="21"/>
    </location>
</feature>
<dbReference type="EMBL" id="JAZHXI010000024">
    <property type="protein sequence ID" value="KAL2060130.1"/>
    <property type="molecule type" value="Genomic_DNA"/>
</dbReference>
<accession>A0ABR4BR25</accession>
<gene>
    <name evidence="2" type="ORF">VTL71DRAFT_9952</name>
</gene>
<feature type="chain" id="PRO_5046659179" evidence="1">
    <location>
        <begin position="22"/>
        <end position="72"/>
    </location>
</feature>
<proteinExistence type="predicted"/>
<evidence type="ECO:0000313" key="3">
    <source>
        <dbReference type="Proteomes" id="UP001595075"/>
    </source>
</evidence>
<comment type="caution">
    <text evidence="2">The sequence shown here is derived from an EMBL/GenBank/DDBJ whole genome shotgun (WGS) entry which is preliminary data.</text>
</comment>
<organism evidence="2 3">
    <name type="scientific">Oculimacula yallundae</name>
    <dbReference type="NCBI Taxonomy" id="86028"/>
    <lineage>
        <taxon>Eukaryota</taxon>
        <taxon>Fungi</taxon>
        <taxon>Dikarya</taxon>
        <taxon>Ascomycota</taxon>
        <taxon>Pezizomycotina</taxon>
        <taxon>Leotiomycetes</taxon>
        <taxon>Helotiales</taxon>
        <taxon>Ploettnerulaceae</taxon>
        <taxon>Oculimacula</taxon>
    </lineage>
</organism>
<evidence type="ECO:0000313" key="2">
    <source>
        <dbReference type="EMBL" id="KAL2060130.1"/>
    </source>
</evidence>
<sequence>MKLFSVIAAVVASSLVGQTLAAPVAGDVVARTVEDRGLATMFYGCLFTEEEVTVDDADPDATRTKKRCIPKK</sequence>
<dbReference type="Proteomes" id="UP001595075">
    <property type="component" value="Unassembled WGS sequence"/>
</dbReference>